<accession>A0ABZ0U188</accession>
<dbReference type="InterPro" id="IPR009003">
    <property type="entry name" value="Peptidase_S1_PA"/>
</dbReference>
<dbReference type="SUPFAM" id="SSF50494">
    <property type="entry name" value="Trypsin-like serine proteases"/>
    <property type="match status" value="1"/>
</dbReference>
<evidence type="ECO:0000259" key="2">
    <source>
        <dbReference type="Pfam" id="PF07532"/>
    </source>
</evidence>
<evidence type="ECO:0000313" key="3">
    <source>
        <dbReference type="EMBL" id="WPX09232.1"/>
    </source>
</evidence>
<dbReference type="Proteomes" id="UP001322744">
    <property type="component" value="Chromosome"/>
</dbReference>
<dbReference type="EMBL" id="CP139957">
    <property type="protein sequence ID" value="WPX09232.1"/>
    <property type="molecule type" value="Genomic_DNA"/>
</dbReference>
<dbReference type="Gene3D" id="2.30.30.100">
    <property type="match status" value="1"/>
</dbReference>
<gene>
    <name evidence="3" type="ORF">SOJ16_000426</name>
</gene>
<evidence type="ECO:0000256" key="1">
    <source>
        <dbReference type="SAM" id="SignalP"/>
    </source>
</evidence>
<proteinExistence type="predicted"/>
<feature type="signal peptide" evidence="1">
    <location>
        <begin position="1"/>
        <end position="26"/>
    </location>
</feature>
<evidence type="ECO:0000313" key="4">
    <source>
        <dbReference type="Proteomes" id="UP001322744"/>
    </source>
</evidence>
<dbReference type="Gene3D" id="2.40.10.10">
    <property type="entry name" value="Trypsin-like serine proteases"/>
    <property type="match status" value="1"/>
</dbReference>
<dbReference type="InterPro" id="IPR011081">
    <property type="entry name" value="Big_4"/>
</dbReference>
<organism evidence="3 4">
    <name type="scientific">Anaerocellum danielii</name>
    <dbReference type="NCBI Taxonomy" id="1387557"/>
    <lineage>
        <taxon>Bacteria</taxon>
        <taxon>Bacillati</taxon>
        <taxon>Bacillota</taxon>
        <taxon>Bacillota incertae sedis</taxon>
        <taxon>Caldicellulosiruptorales</taxon>
        <taxon>Caldicellulosiruptoraceae</taxon>
        <taxon>Anaerocellum</taxon>
    </lineage>
</organism>
<dbReference type="RefSeq" id="WP_045173889.1">
    <property type="nucleotide sequence ID" value="NZ_CP139957.1"/>
</dbReference>
<sequence length="200" mass="22740">MKKIIRRAIILICFLAIVSNFKFTLAAQAKSKIVKIDNLNITVKVGDSFTLPGKVKATLSDKKVVYVPVKWTTNKVSTQNVGKFIFKGKVQNYNKDVILTLNVRHWTLDELKKEKNKVVIVKGYNKEGKAFAYSGILISPDGKVLTNYVAIDYLQKAEVYIGSQKYEVEKVIDYDVSKDIAILKLKNAKKFAICENRRFK</sequence>
<feature type="chain" id="PRO_5045269763" evidence="1">
    <location>
        <begin position="27"/>
        <end position="200"/>
    </location>
</feature>
<keyword evidence="1" id="KW-0732">Signal</keyword>
<protein>
    <submittedName>
        <fullName evidence="3">Ig-like domain-containing protein</fullName>
    </submittedName>
</protein>
<reference evidence="3 4" key="1">
    <citation type="submission" date="2023-12" db="EMBL/GenBank/DDBJ databases">
        <authorList>
            <person name="Manesh M.J.H."/>
            <person name="Bing R.G."/>
            <person name="Willard D.J."/>
            <person name="Kelly R.M."/>
        </authorList>
    </citation>
    <scope>NUCLEOTIDE SEQUENCE [LARGE SCALE GENOMIC DNA]</scope>
    <source>
        <strain evidence="3 4">DSM 8977</strain>
    </source>
</reference>
<feature type="domain" description="Bacterial Ig-like" evidence="2">
    <location>
        <begin position="36"/>
        <end position="93"/>
    </location>
</feature>
<dbReference type="InterPro" id="IPR043504">
    <property type="entry name" value="Peptidase_S1_PA_chymotrypsin"/>
</dbReference>
<keyword evidence="4" id="KW-1185">Reference proteome</keyword>
<name>A0ABZ0U188_9FIRM</name>
<dbReference type="Pfam" id="PF07532">
    <property type="entry name" value="Big_4"/>
    <property type="match status" value="1"/>
</dbReference>